<dbReference type="AlphaFoldDB" id="A0A6A5SRM1"/>
<accession>A0A6A5SRM1</accession>
<evidence type="ECO:0000313" key="3">
    <source>
        <dbReference type="Proteomes" id="UP000800038"/>
    </source>
</evidence>
<dbReference type="Proteomes" id="UP000800038">
    <property type="component" value="Unassembled WGS sequence"/>
</dbReference>
<keyword evidence="3" id="KW-1185">Reference proteome</keyword>
<name>A0A6A5SRM1_9PLEO</name>
<organism evidence="2 3">
    <name type="scientific">Clathrospora elynae</name>
    <dbReference type="NCBI Taxonomy" id="706981"/>
    <lineage>
        <taxon>Eukaryota</taxon>
        <taxon>Fungi</taxon>
        <taxon>Dikarya</taxon>
        <taxon>Ascomycota</taxon>
        <taxon>Pezizomycotina</taxon>
        <taxon>Dothideomycetes</taxon>
        <taxon>Pleosporomycetidae</taxon>
        <taxon>Pleosporales</taxon>
        <taxon>Diademaceae</taxon>
        <taxon>Clathrospora</taxon>
    </lineage>
</organism>
<reference evidence="2" key="1">
    <citation type="journal article" date="2020" name="Stud. Mycol.">
        <title>101 Dothideomycetes genomes: a test case for predicting lifestyles and emergence of pathogens.</title>
        <authorList>
            <person name="Haridas S."/>
            <person name="Albert R."/>
            <person name="Binder M."/>
            <person name="Bloem J."/>
            <person name="Labutti K."/>
            <person name="Salamov A."/>
            <person name="Andreopoulos B."/>
            <person name="Baker S."/>
            <person name="Barry K."/>
            <person name="Bills G."/>
            <person name="Bluhm B."/>
            <person name="Cannon C."/>
            <person name="Castanera R."/>
            <person name="Culley D."/>
            <person name="Daum C."/>
            <person name="Ezra D."/>
            <person name="Gonzalez J."/>
            <person name="Henrissat B."/>
            <person name="Kuo A."/>
            <person name="Liang C."/>
            <person name="Lipzen A."/>
            <person name="Lutzoni F."/>
            <person name="Magnuson J."/>
            <person name="Mondo S."/>
            <person name="Nolan M."/>
            <person name="Ohm R."/>
            <person name="Pangilinan J."/>
            <person name="Park H.-J."/>
            <person name="Ramirez L."/>
            <person name="Alfaro M."/>
            <person name="Sun H."/>
            <person name="Tritt A."/>
            <person name="Yoshinaga Y."/>
            <person name="Zwiers L.-H."/>
            <person name="Turgeon B."/>
            <person name="Goodwin S."/>
            <person name="Spatafora J."/>
            <person name="Crous P."/>
            <person name="Grigoriev I."/>
        </authorList>
    </citation>
    <scope>NUCLEOTIDE SEQUENCE</scope>
    <source>
        <strain evidence="2">CBS 161.51</strain>
    </source>
</reference>
<proteinExistence type="predicted"/>
<dbReference type="EMBL" id="ML976035">
    <property type="protein sequence ID" value="KAF1942430.1"/>
    <property type="molecule type" value="Genomic_DNA"/>
</dbReference>
<protein>
    <submittedName>
        <fullName evidence="2">Uncharacterized protein</fullName>
    </submittedName>
</protein>
<evidence type="ECO:0000313" key="2">
    <source>
        <dbReference type="EMBL" id="KAF1942430.1"/>
    </source>
</evidence>
<sequence length="100" mass="10913">MDWHIRFYLRFYTVAHDTCKQGSQHGLTDPNLGEGGKGRPGIAASTSAPIHPLNVAIPNVTRANKAASMASQTQIWERAVKDGLALQPLPPLLYTNDSYP</sequence>
<evidence type="ECO:0000256" key="1">
    <source>
        <dbReference type="SAM" id="MobiDB-lite"/>
    </source>
</evidence>
<feature type="region of interest" description="Disordered" evidence="1">
    <location>
        <begin position="20"/>
        <end position="46"/>
    </location>
</feature>
<gene>
    <name evidence="2" type="ORF">EJ02DRAFT_454293</name>
</gene>